<dbReference type="EC" id="6.3.4.19" evidence="1"/>
<dbReference type="AlphaFoldDB" id="A0A6A6T9S3"/>
<keyword evidence="5" id="KW-0067">ATP-binding</keyword>
<dbReference type="OrthoDB" id="434144at2759"/>
<keyword evidence="9" id="KW-1185">Reference proteome</keyword>
<comment type="catalytic activity">
    <reaction evidence="6">
        <text>cytidine(34) in tRNA(Ile2) + L-lysine + ATP = lysidine(34) in tRNA(Ile2) + AMP + diphosphate + H(+)</text>
        <dbReference type="Rhea" id="RHEA:43744"/>
        <dbReference type="Rhea" id="RHEA-COMP:10625"/>
        <dbReference type="Rhea" id="RHEA-COMP:10670"/>
        <dbReference type="ChEBI" id="CHEBI:15378"/>
        <dbReference type="ChEBI" id="CHEBI:30616"/>
        <dbReference type="ChEBI" id="CHEBI:32551"/>
        <dbReference type="ChEBI" id="CHEBI:33019"/>
        <dbReference type="ChEBI" id="CHEBI:82748"/>
        <dbReference type="ChEBI" id="CHEBI:83665"/>
        <dbReference type="ChEBI" id="CHEBI:456215"/>
        <dbReference type="EC" id="6.3.4.19"/>
    </reaction>
</comment>
<dbReference type="PANTHER" id="PTHR43033">
    <property type="entry name" value="TRNA(ILE)-LYSIDINE SYNTHASE-RELATED"/>
    <property type="match status" value="1"/>
</dbReference>
<dbReference type="CDD" id="cd01992">
    <property type="entry name" value="TilS_N"/>
    <property type="match status" value="1"/>
</dbReference>
<dbReference type="InterPro" id="IPR012795">
    <property type="entry name" value="tRNA_Ile_lys_synt_N"/>
</dbReference>
<evidence type="ECO:0000256" key="5">
    <source>
        <dbReference type="ARBA" id="ARBA00022840"/>
    </source>
</evidence>
<keyword evidence="2" id="KW-0436">Ligase</keyword>
<evidence type="ECO:0000256" key="6">
    <source>
        <dbReference type="ARBA" id="ARBA00048539"/>
    </source>
</evidence>
<evidence type="ECO:0000313" key="8">
    <source>
        <dbReference type="EMBL" id="KAF2656530.1"/>
    </source>
</evidence>
<accession>A0A6A6T9S3</accession>
<name>A0A6A6T9S3_9PLEO</name>
<dbReference type="Pfam" id="PF01171">
    <property type="entry name" value="ATP_bind_3"/>
    <property type="match status" value="1"/>
</dbReference>
<dbReference type="Proteomes" id="UP000799324">
    <property type="component" value="Unassembled WGS sequence"/>
</dbReference>
<evidence type="ECO:0000259" key="7">
    <source>
        <dbReference type="Pfam" id="PF01171"/>
    </source>
</evidence>
<dbReference type="InterPro" id="IPR011063">
    <property type="entry name" value="TilS/TtcA_N"/>
</dbReference>
<dbReference type="GO" id="GO:0005524">
    <property type="term" value="F:ATP binding"/>
    <property type="evidence" value="ECO:0007669"/>
    <property type="project" value="UniProtKB-KW"/>
</dbReference>
<dbReference type="InterPro" id="IPR014729">
    <property type="entry name" value="Rossmann-like_a/b/a_fold"/>
</dbReference>
<dbReference type="GO" id="GO:0008033">
    <property type="term" value="P:tRNA processing"/>
    <property type="evidence" value="ECO:0007669"/>
    <property type="project" value="UniProtKB-KW"/>
</dbReference>
<dbReference type="Gene3D" id="3.40.50.620">
    <property type="entry name" value="HUPs"/>
    <property type="match status" value="1"/>
</dbReference>
<proteinExistence type="predicted"/>
<dbReference type="InterPro" id="IPR012094">
    <property type="entry name" value="tRNA_Ile_lys_synt"/>
</dbReference>
<keyword evidence="4" id="KW-0547">Nucleotide-binding</keyword>
<reference evidence="8" key="1">
    <citation type="journal article" date="2020" name="Stud. Mycol.">
        <title>101 Dothideomycetes genomes: a test case for predicting lifestyles and emergence of pathogens.</title>
        <authorList>
            <person name="Haridas S."/>
            <person name="Albert R."/>
            <person name="Binder M."/>
            <person name="Bloem J."/>
            <person name="Labutti K."/>
            <person name="Salamov A."/>
            <person name="Andreopoulos B."/>
            <person name="Baker S."/>
            <person name="Barry K."/>
            <person name="Bills G."/>
            <person name="Bluhm B."/>
            <person name="Cannon C."/>
            <person name="Castanera R."/>
            <person name="Culley D."/>
            <person name="Daum C."/>
            <person name="Ezra D."/>
            <person name="Gonzalez J."/>
            <person name="Henrissat B."/>
            <person name="Kuo A."/>
            <person name="Liang C."/>
            <person name="Lipzen A."/>
            <person name="Lutzoni F."/>
            <person name="Magnuson J."/>
            <person name="Mondo S."/>
            <person name="Nolan M."/>
            <person name="Ohm R."/>
            <person name="Pangilinan J."/>
            <person name="Park H.-J."/>
            <person name="Ramirez L."/>
            <person name="Alfaro M."/>
            <person name="Sun H."/>
            <person name="Tritt A."/>
            <person name="Yoshinaga Y."/>
            <person name="Zwiers L.-H."/>
            <person name="Turgeon B."/>
            <person name="Goodwin S."/>
            <person name="Spatafora J."/>
            <person name="Crous P."/>
            <person name="Grigoriev I."/>
        </authorList>
    </citation>
    <scope>NUCLEOTIDE SEQUENCE</scope>
    <source>
        <strain evidence="8">CBS 122681</strain>
    </source>
</reference>
<evidence type="ECO:0000256" key="2">
    <source>
        <dbReference type="ARBA" id="ARBA00022598"/>
    </source>
</evidence>
<dbReference type="EMBL" id="MU004335">
    <property type="protein sequence ID" value="KAF2656530.1"/>
    <property type="molecule type" value="Genomic_DNA"/>
</dbReference>
<keyword evidence="3" id="KW-0819">tRNA processing</keyword>
<dbReference type="PANTHER" id="PTHR43033:SF1">
    <property type="entry name" value="TRNA(ILE)-LYSIDINE SYNTHASE-RELATED"/>
    <property type="match status" value="1"/>
</dbReference>
<organism evidence="8 9">
    <name type="scientific">Lophiostoma macrostomum CBS 122681</name>
    <dbReference type="NCBI Taxonomy" id="1314788"/>
    <lineage>
        <taxon>Eukaryota</taxon>
        <taxon>Fungi</taxon>
        <taxon>Dikarya</taxon>
        <taxon>Ascomycota</taxon>
        <taxon>Pezizomycotina</taxon>
        <taxon>Dothideomycetes</taxon>
        <taxon>Pleosporomycetidae</taxon>
        <taxon>Pleosporales</taxon>
        <taxon>Lophiostomataceae</taxon>
        <taxon>Lophiostoma</taxon>
    </lineage>
</organism>
<evidence type="ECO:0000256" key="1">
    <source>
        <dbReference type="ARBA" id="ARBA00013267"/>
    </source>
</evidence>
<evidence type="ECO:0000256" key="3">
    <source>
        <dbReference type="ARBA" id="ARBA00022694"/>
    </source>
</evidence>
<protein>
    <recommendedName>
        <fullName evidence="1">tRNA(Ile)-lysidine synthetase</fullName>
        <ecNumber evidence="1">6.3.4.19</ecNumber>
    </recommendedName>
</protein>
<evidence type="ECO:0000313" key="9">
    <source>
        <dbReference type="Proteomes" id="UP000799324"/>
    </source>
</evidence>
<evidence type="ECO:0000256" key="4">
    <source>
        <dbReference type="ARBA" id="ARBA00022741"/>
    </source>
</evidence>
<feature type="domain" description="tRNA(Ile)-lysidine/2-thiocytidine synthase N-terminal" evidence="7">
    <location>
        <begin position="17"/>
        <end position="160"/>
    </location>
</feature>
<gene>
    <name evidence="8" type="ORF">K491DRAFT_677990</name>
</gene>
<dbReference type="SUPFAM" id="SSF52402">
    <property type="entry name" value="Adenine nucleotide alpha hydrolases-like"/>
    <property type="match status" value="1"/>
</dbReference>
<sequence>MESSIVPLVWSGKLDLDHRSSFETDARRLRYQALGTTCRDLGISNLLVAHHGDDQAETIMIRLIKGRWRSGLVGMSSEEWIPECHGIHGVHHSGLGNQHWDGHSLMSDLPTEKGGIRLLRPLLSFEKSRLVATCQDLNVSWVEDHTNKDPTLTGRNAVRHVFQNHKLPEALDTRSLLSLCERMQERVQFHRNTAEAVFNKTLIKLDLQTGSLHVRFPPSAELLGRPIHNETDRIESRNTAFLFIQRVVELVSPKESRSIGQLSIAVDSIYPLLREPDNETQVADSFTVSGVLCRPWGKSYSVFAPPGAFPQVHEMDYFLCRQPLDDREKTRGGIFLTIPPVAKAPETYHAEEGSSESWRLFDGRFWIQVRNLTDHDMVIRTLNSEDLRRSELASKQTGPTLRAPDHAIRVTLRSVKPAECRNTIPALFKREKDGIETLLALPTLGVRLADPADPLRVTWHFKARYKKIDLSSSFDLNEVIHASTGLRRSGKAAKPRPKNRDR</sequence>
<dbReference type="GO" id="GO:0032267">
    <property type="term" value="F:tRNA(Ile)-lysidine synthase activity"/>
    <property type="evidence" value="ECO:0007669"/>
    <property type="project" value="UniProtKB-EC"/>
</dbReference>